<dbReference type="GO" id="GO:0030246">
    <property type="term" value="F:carbohydrate binding"/>
    <property type="evidence" value="ECO:0007669"/>
    <property type="project" value="InterPro"/>
</dbReference>
<accession>A0A4D7QPF0</accession>
<reference evidence="9 10" key="1">
    <citation type="submission" date="2019-04" db="EMBL/GenBank/DDBJ databases">
        <title>Phreatobacter aquaticus sp. nov.</title>
        <authorList>
            <person name="Choi A."/>
            <person name="Baek K."/>
        </authorList>
    </citation>
    <scope>NUCLEOTIDE SEQUENCE [LARGE SCALE GENOMIC DNA]</scope>
    <source>
        <strain evidence="9 10">NMCR1094</strain>
    </source>
</reference>
<dbReference type="GO" id="GO:0004034">
    <property type="term" value="F:aldose 1-epimerase activity"/>
    <property type="evidence" value="ECO:0007669"/>
    <property type="project" value="UniProtKB-EC"/>
</dbReference>
<dbReference type="PANTHER" id="PTHR10091:SF0">
    <property type="entry name" value="GALACTOSE MUTAROTASE"/>
    <property type="match status" value="1"/>
</dbReference>
<evidence type="ECO:0000313" key="9">
    <source>
        <dbReference type="EMBL" id="QCK87793.1"/>
    </source>
</evidence>
<comment type="similarity">
    <text evidence="2 5">Belongs to the aldose epimerase family.</text>
</comment>
<feature type="binding site" evidence="8">
    <location>
        <begin position="171"/>
        <end position="173"/>
    </location>
    <ligand>
        <name>beta-D-galactose</name>
        <dbReference type="ChEBI" id="CHEBI:27667"/>
    </ligand>
</feature>
<evidence type="ECO:0000256" key="5">
    <source>
        <dbReference type="PIRNR" id="PIRNR005096"/>
    </source>
</evidence>
<evidence type="ECO:0000256" key="6">
    <source>
        <dbReference type="PIRSR" id="PIRSR005096-1"/>
    </source>
</evidence>
<dbReference type="Proteomes" id="UP000298588">
    <property type="component" value="Chromosome"/>
</dbReference>
<feature type="active site" description="Proton donor" evidence="6">
    <location>
        <position position="171"/>
    </location>
</feature>
<dbReference type="RefSeq" id="WP_137101121.1">
    <property type="nucleotide sequence ID" value="NZ_CP039865.1"/>
</dbReference>
<comment type="catalytic activity">
    <reaction evidence="5">
        <text>alpha-D-glucose = beta-D-glucose</text>
        <dbReference type="Rhea" id="RHEA:10264"/>
        <dbReference type="ChEBI" id="CHEBI:15903"/>
        <dbReference type="ChEBI" id="CHEBI:17925"/>
        <dbReference type="EC" id="5.1.3.3"/>
    </reaction>
</comment>
<dbReference type="Gene3D" id="2.70.98.10">
    <property type="match status" value="1"/>
</dbReference>
<gene>
    <name evidence="9" type="ORF">E8L99_19560</name>
</gene>
<dbReference type="CDD" id="cd09019">
    <property type="entry name" value="galactose_mutarotase_like"/>
    <property type="match status" value="1"/>
</dbReference>
<dbReference type="PIRSF" id="PIRSF005096">
    <property type="entry name" value="GALM"/>
    <property type="match status" value="1"/>
</dbReference>
<dbReference type="InterPro" id="IPR014718">
    <property type="entry name" value="GH-type_carb-bd"/>
</dbReference>
<dbReference type="OrthoDB" id="9779408at2"/>
<name>A0A4D7QPF0_9HYPH</name>
<feature type="active site" description="Proton acceptor" evidence="6">
    <location>
        <position position="288"/>
    </location>
</feature>
<keyword evidence="4 5" id="KW-0119">Carbohydrate metabolism</keyword>
<evidence type="ECO:0000256" key="1">
    <source>
        <dbReference type="ARBA" id="ARBA00005028"/>
    </source>
</evidence>
<dbReference type="EMBL" id="CP039865">
    <property type="protein sequence ID" value="QCK87793.1"/>
    <property type="molecule type" value="Genomic_DNA"/>
</dbReference>
<dbReference type="InterPro" id="IPR015443">
    <property type="entry name" value="Aldose_1-epimerase"/>
</dbReference>
<comment type="pathway">
    <text evidence="1 5">Carbohydrate metabolism; hexose metabolism.</text>
</comment>
<dbReference type="SUPFAM" id="SSF74650">
    <property type="entry name" value="Galactose mutarotase-like"/>
    <property type="match status" value="1"/>
</dbReference>
<keyword evidence="3 5" id="KW-0413">Isomerase</keyword>
<evidence type="ECO:0000256" key="4">
    <source>
        <dbReference type="ARBA" id="ARBA00023277"/>
    </source>
</evidence>
<evidence type="ECO:0000256" key="7">
    <source>
        <dbReference type="PIRSR" id="PIRSR005096-2"/>
    </source>
</evidence>
<evidence type="ECO:0000256" key="8">
    <source>
        <dbReference type="PIRSR" id="PIRSR005096-3"/>
    </source>
</evidence>
<dbReference type="Pfam" id="PF01263">
    <property type="entry name" value="Aldose_epim"/>
    <property type="match status" value="1"/>
</dbReference>
<protein>
    <recommendedName>
        <fullName evidence="5">Aldose 1-epimerase</fullName>
        <ecNumber evidence="5">5.1.3.3</ecNumber>
    </recommendedName>
</protein>
<dbReference type="GO" id="GO:0006006">
    <property type="term" value="P:glucose metabolic process"/>
    <property type="evidence" value="ECO:0007669"/>
    <property type="project" value="TreeGrafter"/>
</dbReference>
<proteinExistence type="inferred from homology"/>
<dbReference type="AlphaFoldDB" id="A0A4D7QPF0"/>
<organism evidence="9 10">
    <name type="scientific">Phreatobacter aquaticus</name>
    <dbReference type="NCBI Taxonomy" id="2570229"/>
    <lineage>
        <taxon>Bacteria</taxon>
        <taxon>Pseudomonadati</taxon>
        <taxon>Pseudomonadota</taxon>
        <taxon>Alphaproteobacteria</taxon>
        <taxon>Hyphomicrobiales</taxon>
        <taxon>Phreatobacteraceae</taxon>
        <taxon>Phreatobacter</taxon>
    </lineage>
</organism>
<dbReference type="EC" id="5.1.3.3" evidence="5"/>
<evidence type="ECO:0000313" key="10">
    <source>
        <dbReference type="Proteomes" id="UP000298588"/>
    </source>
</evidence>
<dbReference type="InterPro" id="IPR047215">
    <property type="entry name" value="Galactose_mutarotase-like"/>
</dbReference>
<dbReference type="InterPro" id="IPR008183">
    <property type="entry name" value="Aldose_1/G6P_1-epimerase"/>
</dbReference>
<evidence type="ECO:0000256" key="3">
    <source>
        <dbReference type="ARBA" id="ARBA00023235"/>
    </source>
</evidence>
<dbReference type="KEGG" id="paqt:E8L99_19560"/>
<evidence type="ECO:0000256" key="2">
    <source>
        <dbReference type="ARBA" id="ARBA00006206"/>
    </source>
</evidence>
<feature type="binding site" evidence="8">
    <location>
        <begin position="74"/>
        <end position="75"/>
    </location>
    <ligand>
        <name>beta-D-galactose</name>
        <dbReference type="ChEBI" id="CHEBI:27667"/>
    </ligand>
</feature>
<sequence length="325" mass="34740">MTRPFGEVRGQPVVEAPIGATGIAASIISYGAILRDLTIETARGPVGVTLGYADVGSYVTGQGYVGAIAGRYANRIGGACFTLDGETHRPVPNEGENQLHGGPEGFSSRVWRLAEALADRVTLELVSADGDMGFPGEVHARVTYEAPAPMILRITTEATTSKATPLNLVSHAYWNLDGGGDILGHRLTMAADRIVAVDSHLIPTGALPDVAGTPFDFRKPRLIGEAGIHYDINYALDRQRPGLVQGAVLQGQRSGIRMEVWTTEPGIQLYDGKFLGAPFGPHGGLCLECQRFPDAPNQPQFPSAILRPGERSRQVTELRFSADET</sequence>
<keyword evidence="10" id="KW-1185">Reference proteome</keyword>
<dbReference type="PANTHER" id="PTHR10091">
    <property type="entry name" value="ALDOSE-1-EPIMERASE"/>
    <property type="match status" value="1"/>
</dbReference>
<feature type="binding site" evidence="7">
    <location>
        <position position="237"/>
    </location>
    <ligand>
        <name>beta-D-galactose</name>
        <dbReference type="ChEBI" id="CHEBI:27667"/>
    </ligand>
</feature>
<dbReference type="InterPro" id="IPR011013">
    <property type="entry name" value="Gal_mutarotase_sf_dom"/>
</dbReference>
<dbReference type="GO" id="GO:0033499">
    <property type="term" value="P:galactose catabolic process via UDP-galactose, Leloir pathway"/>
    <property type="evidence" value="ECO:0007669"/>
    <property type="project" value="TreeGrafter"/>
</dbReference>
<dbReference type="UniPathway" id="UPA00242"/>